<comment type="caution">
    <text evidence="3">The sequence shown here is derived from an EMBL/GenBank/DDBJ whole genome shotgun (WGS) entry which is preliminary data.</text>
</comment>
<proteinExistence type="predicted"/>
<organism evidence="3 4">
    <name type="scientific">Paralabilibaculum antarcticum</name>
    <dbReference type="NCBI Taxonomy" id="2912572"/>
    <lineage>
        <taxon>Bacteria</taxon>
        <taxon>Pseudomonadati</taxon>
        <taxon>Bacteroidota</taxon>
        <taxon>Bacteroidia</taxon>
        <taxon>Marinilabiliales</taxon>
        <taxon>Marinifilaceae</taxon>
        <taxon>Paralabilibaculum</taxon>
    </lineage>
</organism>
<evidence type="ECO:0000313" key="4">
    <source>
        <dbReference type="Proteomes" id="UP001528920"/>
    </source>
</evidence>
<keyword evidence="4" id="KW-1185">Reference proteome</keyword>
<protein>
    <submittedName>
        <fullName evidence="3">Uncharacterized protein</fullName>
    </submittedName>
</protein>
<reference evidence="3 4" key="1">
    <citation type="submission" date="2022-01" db="EMBL/GenBank/DDBJ databases">
        <title>Labilibaculum sp. nov, a marine bacterium isolated from Antarctica.</title>
        <authorList>
            <person name="Dai W."/>
        </authorList>
    </citation>
    <scope>NUCLEOTIDE SEQUENCE [LARGE SCALE GENOMIC DNA]</scope>
    <source>
        <strain evidence="3 4">DW002</strain>
    </source>
</reference>
<dbReference type="RefSeq" id="WP_275109669.1">
    <property type="nucleotide sequence ID" value="NZ_JAKJSC010000001.1"/>
</dbReference>
<feature type="compositionally biased region" description="Basic and acidic residues" evidence="1">
    <location>
        <begin position="85"/>
        <end position="102"/>
    </location>
</feature>
<keyword evidence="2" id="KW-0812">Transmembrane</keyword>
<dbReference type="Proteomes" id="UP001528920">
    <property type="component" value="Unassembled WGS sequence"/>
</dbReference>
<gene>
    <name evidence="3" type="ORF">L3049_10005</name>
</gene>
<dbReference type="EMBL" id="JAKJSC010000001">
    <property type="protein sequence ID" value="MDE5418342.1"/>
    <property type="molecule type" value="Genomic_DNA"/>
</dbReference>
<feature type="transmembrane region" description="Helical" evidence="2">
    <location>
        <begin position="6"/>
        <end position="23"/>
    </location>
</feature>
<accession>A0ABT5VSD6</accession>
<evidence type="ECO:0000256" key="1">
    <source>
        <dbReference type="SAM" id="MobiDB-lite"/>
    </source>
</evidence>
<evidence type="ECO:0000313" key="3">
    <source>
        <dbReference type="EMBL" id="MDE5418342.1"/>
    </source>
</evidence>
<feature type="region of interest" description="Disordered" evidence="1">
    <location>
        <begin position="69"/>
        <end position="103"/>
    </location>
</feature>
<evidence type="ECO:0000256" key="2">
    <source>
        <dbReference type="SAM" id="Phobius"/>
    </source>
</evidence>
<name>A0ABT5VSD6_9BACT</name>
<keyword evidence="2" id="KW-1133">Transmembrane helix</keyword>
<sequence>MDGDWGNIIYLIAVVLFGIISMLKKKKPPVAVAPPEDGEVEQQEFEPKEGLESVLEAFLGGAIPKSQVQAVEETEPVRQESMMEEYNRREREKAEERVETKKSTFGGLDSISIDRIDEIEEEEDESEKIDWRQAIIYKEILDRKYN</sequence>
<keyword evidence="2" id="KW-0472">Membrane</keyword>